<dbReference type="OrthoDB" id="9808602at2"/>
<feature type="domain" description="Bacterial sugar transferase" evidence="3">
    <location>
        <begin position="1"/>
        <end position="185"/>
    </location>
</feature>
<sequence length="192" mass="21957">MDIIGALLGLIVFSWVFIIVAIGIKLESPCQPILFKQVRVGKDGKEFTMYKFRSMVPDAEKKLESLLERNEATGPLFKIKHDPRITKTGKFIRKTSIDELPQIWNVLKGDMSLVGPRPSLPSEVREYSEYDKQRLLVKPGCTGLWQTSNRAHFDFEKVVALDLLYIQHRSILTDIKIILKTFLLLFGSKGSY</sequence>
<evidence type="ECO:0000256" key="2">
    <source>
        <dbReference type="SAM" id="Phobius"/>
    </source>
</evidence>
<evidence type="ECO:0000259" key="3">
    <source>
        <dbReference type="Pfam" id="PF02397"/>
    </source>
</evidence>
<feature type="transmembrane region" description="Helical" evidence="2">
    <location>
        <begin position="6"/>
        <end position="26"/>
    </location>
</feature>
<comment type="similarity">
    <text evidence="1">Belongs to the bacterial sugar transferase family.</text>
</comment>
<dbReference type="EMBL" id="QCZG01000011">
    <property type="protein sequence ID" value="PWA12252.1"/>
    <property type="molecule type" value="Genomic_DNA"/>
</dbReference>
<comment type="caution">
    <text evidence="4">The sequence shown here is derived from an EMBL/GenBank/DDBJ whole genome shotgun (WGS) entry which is preliminary data.</text>
</comment>
<protein>
    <submittedName>
        <fullName evidence="4">Multidrug MFS transporter</fullName>
    </submittedName>
</protein>
<accession>A0A2U1K4C1</accession>
<gene>
    <name evidence="4" type="ORF">DCC39_07215</name>
</gene>
<proteinExistence type="inferred from homology"/>
<evidence type="ECO:0000313" key="5">
    <source>
        <dbReference type="Proteomes" id="UP000245998"/>
    </source>
</evidence>
<keyword evidence="2" id="KW-0472">Membrane</keyword>
<reference evidence="4 5" key="1">
    <citation type="submission" date="2018-04" db="EMBL/GenBank/DDBJ databases">
        <title>Camelliibacillus theae gen. nov., sp. nov., isolated from Pu'er tea.</title>
        <authorList>
            <person name="Niu L."/>
        </authorList>
    </citation>
    <scope>NUCLEOTIDE SEQUENCE [LARGE SCALE GENOMIC DNA]</scope>
    <source>
        <strain evidence="4 5">T8</strain>
    </source>
</reference>
<dbReference type="GO" id="GO:0016780">
    <property type="term" value="F:phosphotransferase activity, for other substituted phosphate groups"/>
    <property type="evidence" value="ECO:0007669"/>
    <property type="project" value="TreeGrafter"/>
</dbReference>
<dbReference type="Proteomes" id="UP000245998">
    <property type="component" value="Unassembled WGS sequence"/>
</dbReference>
<dbReference type="PANTHER" id="PTHR30576:SF10">
    <property type="entry name" value="SLL5057 PROTEIN"/>
    <property type="match status" value="1"/>
</dbReference>
<organism evidence="4 5">
    <name type="scientific">Pueribacillus theae</name>
    <dbReference type="NCBI Taxonomy" id="2171751"/>
    <lineage>
        <taxon>Bacteria</taxon>
        <taxon>Bacillati</taxon>
        <taxon>Bacillota</taxon>
        <taxon>Bacilli</taxon>
        <taxon>Bacillales</taxon>
        <taxon>Bacillaceae</taxon>
        <taxon>Pueribacillus</taxon>
    </lineage>
</organism>
<dbReference type="AlphaFoldDB" id="A0A2U1K4C1"/>
<evidence type="ECO:0000313" key="4">
    <source>
        <dbReference type="EMBL" id="PWA12252.1"/>
    </source>
</evidence>
<evidence type="ECO:0000256" key="1">
    <source>
        <dbReference type="ARBA" id="ARBA00006464"/>
    </source>
</evidence>
<keyword evidence="2" id="KW-0812">Transmembrane</keyword>
<name>A0A2U1K4C1_9BACI</name>
<dbReference type="PANTHER" id="PTHR30576">
    <property type="entry name" value="COLANIC BIOSYNTHESIS UDP-GLUCOSE LIPID CARRIER TRANSFERASE"/>
    <property type="match status" value="1"/>
</dbReference>
<dbReference type="InterPro" id="IPR003362">
    <property type="entry name" value="Bact_transf"/>
</dbReference>
<dbReference type="Pfam" id="PF02397">
    <property type="entry name" value="Bac_transf"/>
    <property type="match status" value="1"/>
</dbReference>
<keyword evidence="2" id="KW-1133">Transmembrane helix</keyword>
<keyword evidence="5" id="KW-1185">Reference proteome</keyword>